<evidence type="ECO:0000256" key="4">
    <source>
        <dbReference type="ARBA" id="ARBA00004709"/>
    </source>
</evidence>
<keyword evidence="11 14" id="KW-0414">Isoprene biosynthesis</keyword>
<comment type="catalytic activity">
    <reaction evidence="1 14">
        <text>4-CDP-2-C-methyl-D-erythritol 2-phosphate = 2-C-methyl-D-erythritol 2,4-cyclic diphosphate + CMP</text>
        <dbReference type="Rhea" id="RHEA:23864"/>
        <dbReference type="ChEBI" id="CHEBI:57919"/>
        <dbReference type="ChEBI" id="CHEBI:58483"/>
        <dbReference type="ChEBI" id="CHEBI:60377"/>
        <dbReference type="EC" id="4.6.1.12"/>
    </reaction>
</comment>
<keyword evidence="17" id="KW-1185">Reference proteome</keyword>
<dbReference type="HAMAP" id="MF_00108">
    <property type="entry name" value="IspD"/>
    <property type="match status" value="1"/>
</dbReference>
<feature type="binding site" evidence="14">
    <location>
        <position position="272"/>
    </location>
    <ligand>
        <name>a divalent metal cation</name>
        <dbReference type="ChEBI" id="CHEBI:60240"/>
    </ligand>
</feature>
<evidence type="ECO:0000256" key="9">
    <source>
        <dbReference type="ARBA" id="ARBA00022695"/>
    </source>
</evidence>
<dbReference type="InterPro" id="IPR001228">
    <property type="entry name" value="IspD"/>
</dbReference>
<gene>
    <name evidence="16" type="primary">ispD</name>
    <name evidence="14" type="synonym">ispDF</name>
    <name evidence="16" type="ORF">Ttaiw_01875</name>
</gene>
<keyword evidence="10 14" id="KW-0479">Metal-binding</keyword>
<dbReference type="GO" id="GO:0046872">
    <property type="term" value="F:metal ion binding"/>
    <property type="evidence" value="ECO:0007669"/>
    <property type="project" value="UniProtKB-KW"/>
</dbReference>
<feature type="binding site" evidence="14">
    <location>
        <begin position="270"/>
        <end position="272"/>
    </location>
    <ligand>
        <name>4-CDP-2-C-methyl-D-erythritol 2-phosphate</name>
        <dbReference type="ChEBI" id="CHEBI:57919"/>
    </ligand>
</feature>
<feature type="binding site" evidence="14">
    <location>
        <begin position="318"/>
        <end position="320"/>
    </location>
    <ligand>
        <name>4-CDP-2-C-methyl-D-erythritol 2-phosphate</name>
        <dbReference type="ChEBI" id="CHEBI:57919"/>
    </ligand>
</feature>
<dbReference type="NCBIfam" id="TIGR00453">
    <property type="entry name" value="ispD"/>
    <property type="match status" value="1"/>
</dbReference>
<feature type="binding site" evidence="14">
    <location>
        <begin position="323"/>
        <end position="327"/>
    </location>
    <ligand>
        <name>4-CDP-2-C-methyl-D-erythritol 2-phosphate</name>
        <dbReference type="ChEBI" id="CHEBI:57919"/>
    </ligand>
</feature>
<comment type="cofactor">
    <cofactor evidence="3 14">
        <name>a divalent metal cation</name>
        <dbReference type="ChEBI" id="CHEBI:60240"/>
    </cofactor>
</comment>
<evidence type="ECO:0000256" key="14">
    <source>
        <dbReference type="HAMAP-Rule" id="MF_01520"/>
    </source>
</evidence>
<dbReference type="GO" id="GO:0016114">
    <property type="term" value="P:terpenoid biosynthetic process"/>
    <property type="evidence" value="ECO:0007669"/>
    <property type="project" value="InterPro"/>
</dbReference>
<dbReference type="GO" id="GO:0019288">
    <property type="term" value="P:isopentenyl diphosphate biosynthetic process, methylerythritol 4-phosphate pathway"/>
    <property type="evidence" value="ECO:0007669"/>
    <property type="project" value="UniProtKB-UniRule"/>
</dbReference>
<feature type="site" description="Transition state stabilizer" evidence="14">
    <location>
        <position position="296"/>
    </location>
</feature>
<feature type="domain" description="2-C-methyl-D-erythritol 2,4-cyclodiphosphate synthase" evidence="15">
    <location>
        <begin position="264"/>
        <end position="416"/>
    </location>
</feature>
<dbReference type="GO" id="GO:0050518">
    <property type="term" value="F:2-C-methyl-D-erythritol 4-phosphate cytidylyltransferase activity"/>
    <property type="evidence" value="ECO:0007669"/>
    <property type="project" value="UniProtKB-UniRule"/>
</dbReference>
<dbReference type="InterPro" id="IPR018294">
    <property type="entry name" value="ISPD_synthase_CS"/>
</dbReference>
<feature type="binding site" evidence="14">
    <location>
        <position position="270"/>
    </location>
    <ligand>
        <name>a divalent metal cation</name>
        <dbReference type="ChEBI" id="CHEBI:60240"/>
    </ligand>
</feature>
<comment type="similarity">
    <text evidence="6">Belongs to the IspF family.</text>
</comment>
<evidence type="ECO:0000256" key="7">
    <source>
        <dbReference type="ARBA" id="ARBA00009789"/>
    </source>
</evidence>
<evidence type="ECO:0000256" key="8">
    <source>
        <dbReference type="ARBA" id="ARBA00022679"/>
    </source>
</evidence>
<dbReference type="Gene3D" id="3.30.1330.50">
    <property type="entry name" value="2-C-methyl-D-erythritol 2,4-cyclodiphosphate synthase"/>
    <property type="match status" value="1"/>
</dbReference>
<organism evidence="16 17">
    <name type="scientific">Tepidimonas taiwanensis</name>
    <dbReference type="NCBI Taxonomy" id="307486"/>
    <lineage>
        <taxon>Bacteria</taxon>
        <taxon>Pseudomonadati</taxon>
        <taxon>Pseudomonadota</taxon>
        <taxon>Betaproteobacteria</taxon>
        <taxon>Burkholderiales</taxon>
        <taxon>Tepidimonas</taxon>
    </lineage>
</organism>
<sequence>MELPISRDNEGMYAIVKNNMVGWGSSSEDALPRRFALVVAAGQGSRAGLGGPKQYHRLAGRRVIDHTLAALAAVPGLAGIGVVLAPDDETPVGDGERVRVWRVGGATRAESVHNGLVALAQAGARDTDWVLVHDAARCLVQPADIQALIDACIDDPVGGLLAVPLADTLKQADAEGRVQRTVPRDDLWLAQTPQMFRLGALRAALQAHAASGFAGITDEASAIERAGGRPRLVRGRTHNVKLTYPEDFIVAEAMLRADDAPRWRVGEGWDVHALVPGRRLMLGGVEIPFDKGLLGHSDADALLHAVTDALLGAAGLGDIGTWFPDTDDRFRGADSLRLLTEAAAAVRERGWQPVNVDATVIAQAPRLGPYRSAMQANIARCLGVPADAVNVKAKTAERLGPVGQGLSIEARAVVLVGRSAAPR</sequence>
<evidence type="ECO:0000256" key="6">
    <source>
        <dbReference type="ARBA" id="ARBA00008480"/>
    </source>
</evidence>
<dbReference type="InterPro" id="IPR026596">
    <property type="entry name" value="IspD/F"/>
</dbReference>
<dbReference type="SUPFAM" id="SSF69765">
    <property type="entry name" value="IpsF-like"/>
    <property type="match status" value="1"/>
</dbReference>
<comment type="similarity">
    <text evidence="14">In the C-terminal section; belongs to the IspF family.</text>
</comment>
<dbReference type="STRING" id="307486.GCA_000807215_02473"/>
<keyword evidence="9 14" id="KW-0548">Nucleotidyltransferase</keyword>
<dbReference type="Proteomes" id="UP000317763">
    <property type="component" value="Unassembled WGS sequence"/>
</dbReference>
<dbReference type="PANTHER" id="PTHR43181">
    <property type="entry name" value="2-C-METHYL-D-ERYTHRITOL 2,4-CYCLODIPHOSPHATE SYNTHASE, CHLOROPLASTIC"/>
    <property type="match status" value="1"/>
</dbReference>
<dbReference type="CDD" id="cd00554">
    <property type="entry name" value="MECDP_synthase"/>
    <property type="match status" value="1"/>
</dbReference>
<comment type="caution">
    <text evidence="14">Lacks conserved residue(s) required for the propagation of feature annotation.</text>
</comment>
<dbReference type="Gene3D" id="3.90.550.10">
    <property type="entry name" value="Spore Coat Polysaccharide Biosynthesis Protein SpsA, Chain A"/>
    <property type="match status" value="1"/>
</dbReference>
<comment type="caution">
    <text evidence="16">The sequence shown here is derived from an EMBL/GenBank/DDBJ whole genome shotgun (WGS) entry which is preliminary data.</text>
</comment>
<keyword evidence="13 14" id="KW-0511">Multifunctional enzyme</keyword>
<dbReference type="NCBIfam" id="TIGR00151">
    <property type="entry name" value="ispF"/>
    <property type="match status" value="1"/>
</dbReference>
<evidence type="ECO:0000256" key="5">
    <source>
        <dbReference type="ARBA" id="ARBA00004787"/>
    </source>
</evidence>
<comment type="pathway">
    <text evidence="5 14">Isoprenoid biosynthesis; isopentenyl diphosphate biosynthesis via DXP pathway; isopentenyl diphosphate from 1-deoxy-D-xylulose 5-phosphate: step 2/6.</text>
</comment>
<dbReference type="CDD" id="cd02516">
    <property type="entry name" value="CDP-ME_synthetase"/>
    <property type="match status" value="1"/>
</dbReference>
<feature type="binding site" evidence="14">
    <location>
        <position position="304"/>
    </location>
    <ligand>
        <name>a divalent metal cation</name>
        <dbReference type="ChEBI" id="CHEBI:60240"/>
    </ligand>
</feature>
<comment type="pathway">
    <text evidence="4 14">Isoprenoid biosynthesis; isopentenyl diphosphate biosynthesis via DXP pathway; isopentenyl diphosphate from 1-deoxy-D-xylulose 5-phosphate: step 4/6.</text>
</comment>
<feature type="site" description="Transition state stabilizer" evidence="14">
    <location>
        <position position="395"/>
    </location>
</feature>
<evidence type="ECO:0000256" key="12">
    <source>
        <dbReference type="ARBA" id="ARBA00023239"/>
    </source>
</evidence>
<evidence type="ECO:0000313" key="17">
    <source>
        <dbReference type="Proteomes" id="UP000317763"/>
    </source>
</evidence>
<feature type="site" description="Positions MEP for the nucleophilic attack" evidence="14">
    <location>
        <position position="184"/>
    </location>
</feature>
<dbReference type="EC" id="4.6.1.12" evidence="14"/>
<comment type="function">
    <text evidence="14">Bifunctional enzyme that catalyzes the formation of 4-diphosphocytidyl-2-C-methyl-D-erythritol from CTP and 2-C-methyl-D-erythritol 4-phosphate (MEP) (IspD), and catalyzes the conversion of 4-diphosphocytidyl-2-C-methyl-D-erythritol 2-phosphate (CDP-ME2P) to 2-C-methyl-D-erythritol 2,4-cyclodiphosphate (ME-CPP) with a corresponding release of cytidine 5-monophosphate (CMP) (IspF).</text>
</comment>
<feature type="site" description="Positions MEP for the nucleophilic attack" evidence="14">
    <location>
        <position position="241"/>
    </location>
</feature>
<dbReference type="Pfam" id="PF02542">
    <property type="entry name" value="YgbB"/>
    <property type="match status" value="1"/>
</dbReference>
<dbReference type="FunFam" id="3.90.550.10:FF:000003">
    <property type="entry name" value="2-C-methyl-D-erythritol 4-phosphate cytidylyltransferase"/>
    <property type="match status" value="1"/>
</dbReference>
<feature type="region of interest" description="2-C-methyl-D-erythritol 2,4-cyclodiphosphate synthase" evidence="14">
    <location>
        <begin position="264"/>
        <end position="423"/>
    </location>
</feature>
<evidence type="ECO:0000256" key="13">
    <source>
        <dbReference type="ARBA" id="ARBA00023268"/>
    </source>
</evidence>
<dbReference type="InterPro" id="IPR029044">
    <property type="entry name" value="Nucleotide-diphossugar_trans"/>
</dbReference>
<comment type="similarity">
    <text evidence="7">Belongs to the IspD/TarI cytidylyltransferase family. IspD subfamily.</text>
</comment>
<dbReference type="InterPro" id="IPR003526">
    <property type="entry name" value="MECDP_synthase"/>
</dbReference>
<evidence type="ECO:0000256" key="11">
    <source>
        <dbReference type="ARBA" id="ARBA00023229"/>
    </source>
</evidence>
<evidence type="ECO:0000256" key="10">
    <source>
        <dbReference type="ARBA" id="ARBA00022723"/>
    </source>
</evidence>
<feature type="site" description="Transition state stabilizer" evidence="14">
    <location>
        <position position="53"/>
    </location>
</feature>
<protein>
    <recommendedName>
        <fullName evidence="14">Bifunctional enzyme IspD/IspF</fullName>
    </recommendedName>
    <domain>
        <recommendedName>
            <fullName evidence="14">2-C-methyl-D-erythritol 4-phosphate cytidylyltransferase</fullName>
            <ecNumber evidence="14">2.7.7.60</ecNumber>
        </recommendedName>
        <alternativeName>
            <fullName evidence="14">4-diphosphocytidyl-2C-methyl-D-erythritol synthase</fullName>
        </alternativeName>
        <alternativeName>
            <fullName evidence="14">MEP cytidylyltransferase</fullName>
            <shortName evidence="14">MCT</shortName>
        </alternativeName>
    </domain>
    <domain>
        <recommendedName>
            <fullName evidence="14">2-C-methyl-D-erythritol 2,4-cyclodiphosphate synthase</fullName>
            <shortName evidence="14">MECDP-synthase</shortName>
            <shortName evidence="14">MECPP-synthase</shortName>
            <shortName evidence="14">MECPS</shortName>
            <ecNumber evidence="14">4.6.1.12</ecNumber>
        </recommendedName>
    </domain>
</protein>
<accession>A0A554X3Q6</accession>
<evidence type="ECO:0000256" key="2">
    <source>
        <dbReference type="ARBA" id="ARBA00001282"/>
    </source>
</evidence>
<dbReference type="InterPro" id="IPR036571">
    <property type="entry name" value="MECDP_synthase_sf"/>
</dbReference>
<evidence type="ECO:0000256" key="1">
    <source>
        <dbReference type="ARBA" id="ARBA00000200"/>
    </source>
</evidence>
<dbReference type="GO" id="GO:0008685">
    <property type="term" value="F:2-C-methyl-D-erythritol 2,4-cyclodiphosphate synthase activity"/>
    <property type="evidence" value="ECO:0007669"/>
    <property type="project" value="UniProtKB-UniRule"/>
</dbReference>
<evidence type="ECO:0000259" key="15">
    <source>
        <dbReference type="Pfam" id="PF02542"/>
    </source>
</evidence>
<proteinExistence type="inferred from homology"/>
<dbReference type="HAMAP" id="MF_00107">
    <property type="entry name" value="IspF"/>
    <property type="match status" value="1"/>
</dbReference>
<dbReference type="EMBL" id="VJOM01000022">
    <property type="protein sequence ID" value="TSE30481.1"/>
    <property type="molecule type" value="Genomic_DNA"/>
</dbReference>
<dbReference type="PROSITE" id="PS01295">
    <property type="entry name" value="ISPD"/>
    <property type="match status" value="1"/>
</dbReference>
<dbReference type="EC" id="2.7.7.60" evidence="14"/>
<keyword evidence="8 14" id="KW-0808">Transferase</keyword>
<dbReference type="HAMAP" id="MF_01520">
    <property type="entry name" value="IspDF"/>
    <property type="match status" value="1"/>
</dbReference>
<dbReference type="PROSITE" id="PS01350">
    <property type="entry name" value="ISPF"/>
    <property type="match status" value="1"/>
</dbReference>
<evidence type="ECO:0000256" key="3">
    <source>
        <dbReference type="ARBA" id="ARBA00001968"/>
    </source>
</evidence>
<dbReference type="InterPro" id="IPR020555">
    <property type="entry name" value="MECDP_synthase_CS"/>
</dbReference>
<dbReference type="InterPro" id="IPR034683">
    <property type="entry name" value="IspD/TarI"/>
</dbReference>
<reference evidence="16 17" key="1">
    <citation type="submission" date="2019-07" db="EMBL/GenBank/DDBJ databases">
        <title>Tepidimonas taiwanensis I1-1 draft genome.</title>
        <authorList>
            <person name="Da Costa M.S."/>
            <person name="Froufe H.J.C."/>
            <person name="Egas C."/>
            <person name="Albuquerque L."/>
        </authorList>
    </citation>
    <scope>NUCLEOTIDE SEQUENCE [LARGE SCALE GENOMIC DNA]</scope>
    <source>
        <strain evidence="16 17">I1-1</strain>
    </source>
</reference>
<dbReference type="Pfam" id="PF01128">
    <property type="entry name" value="IspD"/>
    <property type="match status" value="1"/>
</dbReference>
<dbReference type="FunFam" id="3.30.1330.50:FF:000003">
    <property type="entry name" value="2-C-methyl-D-erythritol 2,4-cyclodiphosphate synthase"/>
    <property type="match status" value="1"/>
</dbReference>
<feature type="region of interest" description="2-C-methyl-D-erythritol 4-phosphate cytidylyltransferase" evidence="14">
    <location>
        <begin position="1"/>
        <end position="263"/>
    </location>
</feature>
<dbReference type="PANTHER" id="PTHR43181:SF1">
    <property type="entry name" value="2-C-METHYL-D-ERYTHRITOL 2,4-CYCLODIPHOSPHATE SYNTHASE, CHLOROPLASTIC"/>
    <property type="match status" value="1"/>
</dbReference>
<comment type="similarity">
    <text evidence="14">In the N-terminal section; belongs to the IspD/TarI cytidylyltransferase family. IspD subfamily.</text>
</comment>
<dbReference type="UniPathway" id="UPA00056">
    <property type="reaction ID" value="UER00093"/>
</dbReference>
<name>A0A554X3Q6_9BURK</name>
<feature type="binding site" evidence="14">
    <location>
        <begin position="296"/>
        <end position="297"/>
    </location>
    <ligand>
        <name>4-CDP-2-C-methyl-D-erythritol 2-phosphate</name>
        <dbReference type="ChEBI" id="CHEBI:57919"/>
    </ligand>
</feature>
<feature type="site" description="Transition state stabilizer" evidence="14">
    <location>
        <position position="46"/>
    </location>
</feature>
<evidence type="ECO:0000313" key="16">
    <source>
        <dbReference type="EMBL" id="TSE30481.1"/>
    </source>
</evidence>
<comment type="catalytic activity">
    <reaction evidence="2 14">
        <text>2-C-methyl-D-erythritol 4-phosphate + CTP + H(+) = 4-CDP-2-C-methyl-D-erythritol + diphosphate</text>
        <dbReference type="Rhea" id="RHEA:13429"/>
        <dbReference type="ChEBI" id="CHEBI:15378"/>
        <dbReference type="ChEBI" id="CHEBI:33019"/>
        <dbReference type="ChEBI" id="CHEBI:37563"/>
        <dbReference type="ChEBI" id="CHEBI:57823"/>
        <dbReference type="ChEBI" id="CHEBI:58262"/>
        <dbReference type="EC" id="2.7.7.60"/>
    </reaction>
</comment>
<dbReference type="SUPFAM" id="SSF53448">
    <property type="entry name" value="Nucleotide-diphospho-sugar transferases"/>
    <property type="match status" value="1"/>
</dbReference>
<keyword evidence="12 14" id="KW-0456">Lyase</keyword>
<dbReference type="AlphaFoldDB" id="A0A554X3Q6"/>